<dbReference type="SUPFAM" id="SSF74653">
    <property type="entry name" value="TolA/TonB C-terminal domain"/>
    <property type="match status" value="1"/>
</dbReference>
<keyword evidence="3" id="KW-0813">Transport</keyword>
<proteinExistence type="inferred from homology"/>
<evidence type="ECO:0000256" key="4">
    <source>
        <dbReference type="ARBA" id="ARBA00022475"/>
    </source>
</evidence>
<dbReference type="GO" id="GO:0098797">
    <property type="term" value="C:plasma membrane protein complex"/>
    <property type="evidence" value="ECO:0007669"/>
    <property type="project" value="TreeGrafter"/>
</dbReference>
<keyword evidence="6" id="KW-0812">Transmembrane</keyword>
<evidence type="ECO:0000256" key="3">
    <source>
        <dbReference type="ARBA" id="ARBA00022448"/>
    </source>
</evidence>
<feature type="domain" description="TonB C-terminal" evidence="12">
    <location>
        <begin position="204"/>
        <end position="291"/>
    </location>
</feature>
<evidence type="ECO:0000313" key="14">
    <source>
        <dbReference type="Proteomes" id="UP001139477"/>
    </source>
</evidence>
<evidence type="ECO:0000256" key="9">
    <source>
        <dbReference type="ARBA" id="ARBA00023136"/>
    </source>
</evidence>
<keyword evidence="8" id="KW-1133">Transmembrane helix</keyword>
<evidence type="ECO:0000313" key="13">
    <source>
        <dbReference type="EMBL" id="MCP1167391.1"/>
    </source>
</evidence>
<keyword evidence="11" id="KW-0732">Signal</keyword>
<feature type="compositionally biased region" description="Low complexity" evidence="10">
    <location>
        <begin position="182"/>
        <end position="197"/>
    </location>
</feature>
<dbReference type="Pfam" id="PF03544">
    <property type="entry name" value="TonB_C"/>
    <property type="match status" value="1"/>
</dbReference>
<accession>A0A9X2FSB3</accession>
<keyword evidence="4" id="KW-1003">Cell membrane</keyword>
<dbReference type="GO" id="GO:0031992">
    <property type="term" value="F:energy transducer activity"/>
    <property type="evidence" value="ECO:0007669"/>
    <property type="project" value="TreeGrafter"/>
</dbReference>
<evidence type="ECO:0000256" key="5">
    <source>
        <dbReference type="ARBA" id="ARBA00022519"/>
    </source>
</evidence>
<dbReference type="Proteomes" id="UP001139477">
    <property type="component" value="Unassembled WGS sequence"/>
</dbReference>
<dbReference type="RefSeq" id="WP_253329472.1">
    <property type="nucleotide sequence ID" value="NZ_JAMYXC010000029.1"/>
</dbReference>
<dbReference type="NCBIfam" id="TIGR01352">
    <property type="entry name" value="tonB_Cterm"/>
    <property type="match status" value="1"/>
</dbReference>
<dbReference type="AlphaFoldDB" id="A0A9X2FSB3"/>
<evidence type="ECO:0000256" key="8">
    <source>
        <dbReference type="ARBA" id="ARBA00022989"/>
    </source>
</evidence>
<dbReference type="PANTHER" id="PTHR33446:SF2">
    <property type="entry name" value="PROTEIN TONB"/>
    <property type="match status" value="1"/>
</dbReference>
<sequence>MRRLLEGASFLALAVGAHLALLALRPDEGTPTAAGASGAETVTLAAGDAQIAVLVDTWERPPETEKIAQPMPIAPPVPQMPKMPAPAAPVAPAMPTGPGLAVPQAPALPAAPEIDTISAEPQPPEPQQPMTEPPKDRPQPRPERPPELAPKPEPKPQREPQRQVSEPRQAQRAAGSGGGAQAGAAQQQAAPGLSPGQVQSLTTQWGAQLRSQIERRKRYPNSARGASGQVTVRITVDRGGRLTGLALVGSSGNAVLDQAALNAVQAARLPAAPQGLNNPSYSFTLPMLFNG</sequence>
<comment type="subcellular location">
    <subcellularLocation>
        <location evidence="1">Cell inner membrane</location>
        <topology evidence="1">Single-pass membrane protein</topology>
        <orientation evidence="1">Periplasmic side</orientation>
    </subcellularLocation>
</comment>
<dbReference type="EMBL" id="JAMYXC010000029">
    <property type="protein sequence ID" value="MCP1167391.1"/>
    <property type="molecule type" value="Genomic_DNA"/>
</dbReference>
<feature type="chain" id="PRO_5040719704" evidence="11">
    <location>
        <begin position="20"/>
        <end position="291"/>
    </location>
</feature>
<dbReference type="PANTHER" id="PTHR33446">
    <property type="entry name" value="PROTEIN TONB-RELATED"/>
    <property type="match status" value="1"/>
</dbReference>
<dbReference type="InterPro" id="IPR051045">
    <property type="entry name" value="TonB-dependent_transducer"/>
</dbReference>
<dbReference type="PROSITE" id="PS52015">
    <property type="entry name" value="TONB_CTD"/>
    <property type="match status" value="1"/>
</dbReference>
<evidence type="ECO:0000259" key="12">
    <source>
        <dbReference type="PROSITE" id="PS52015"/>
    </source>
</evidence>
<dbReference type="GO" id="GO:0055085">
    <property type="term" value="P:transmembrane transport"/>
    <property type="evidence" value="ECO:0007669"/>
    <property type="project" value="InterPro"/>
</dbReference>
<comment type="caution">
    <text evidence="13">The sequence shown here is derived from an EMBL/GenBank/DDBJ whole genome shotgun (WGS) entry which is preliminary data.</text>
</comment>
<evidence type="ECO:0000256" key="2">
    <source>
        <dbReference type="ARBA" id="ARBA00006555"/>
    </source>
</evidence>
<dbReference type="InterPro" id="IPR037682">
    <property type="entry name" value="TonB_C"/>
</dbReference>
<gene>
    <name evidence="13" type="ORF">NHG85_02425</name>
</gene>
<protein>
    <submittedName>
        <fullName evidence="13">Energy transducer TonB</fullName>
    </submittedName>
</protein>
<keyword evidence="5" id="KW-0997">Cell inner membrane</keyword>
<comment type="similarity">
    <text evidence="2">Belongs to the TonB family.</text>
</comment>
<dbReference type="Gene3D" id="3.30.1150.10">
    <property type="match status" value="1"/>
</dbReference>
<evidence type="ECO:0000256" key="10">
    <source>
        <dbReference type="SAM" id="MobiDB-lite"/>
    </source>
</evidence>
<evidence type="ECO:0000256" key="1">
    <source>
        <dbReference type="ARBA" id="ARBA00004383"/>
    </source>
</evidence>
<evidence type="ECO:0000256" key="11">
    <source>
        <dbReference type="SAM" id="SignalP"/>
    </source>
</evidence>
<keyword evidence="7" id="KW-0653">Protein transport</keyword>
<feature type="region of interest" description="Disordered" evidence="10">
    <location>
        <begin position="83"/>
        <end position="204"/>
    </location>
</feature>
<keyword evidence="14" id="KW-1185">Reference proteome</keyword>
<keyword evidence="9" id="KW-0472">Membrane</keyword>
<evidence type="ECO:0000256" key="6">
    <source>
        <dbReference type="ARBA" id="ARBA00022692"/>
    </source>
</evidence>
<feature type="compositionally biased region" description="Low complexity" evidence="10">
    <location>
        <begin position="90"/>
        <end position="112"/>
    </location>
</feature>
<feature type="signal peptide" evidence="11">
    <location>
        <begin position="1"/>
        <end position="19"/>
    </location>
</feature>
<evidence type="ECO:0000256" key="7">
    <source>
        <dbReference type="ARBA" id="ARBA00022927"/>
    </source>
</evidence>
<organism evidence="13 14">
    <name type="scientific">Limimaricola litoreus</name>
    <dbReference type="NCBI Taxonomy" id="2955316"/>
    <lineage>
        <taxon>Bacteria</taxon>
        <taxon>Pseudomonadati</taxon>
        <taxon>Pseudomonadota</taxon>
        <taxon>Alphaproteobacteria</taxon>
        <taxon>Rhodobacterales</taxon>
        <taxon>Paracoccaceae</taxon>
        <taxon>Limimaricola</taxon>
    </lineage>
</organism>
<dbReference type="GO" id="GO:0015031">
    <property type="term" value="P:protein transport"/>
    <property type="evidence" value="ECO:0007669"/>
    <property type="project" value="UniProtKB-KW"/>
</dbReference>
<name>A0A9X2FSB3_9RHOB</name>
<feature type="compositionally biased region" description="Basic and acidic residues" evidence="10">
    <location>
        <begin position="133"/>
        <end position="161"/>
    </location>
</feature>
<reference evidence="13" key="1">
    <citation type="submission" date="2022-06" db="EMBL/GenBank/DDBJ databases">
        <title>Limimaricola sediminis sp. nov., isolated from an intertidal sediment.</title>
        <authorList>
            <person name="Shao X."/>
        </authorList>
    </citation>
    <scope>NUCLEOTIDE SEQUENCE</scope>
    <source>
        <strain evidence="13">ASW11-118</strain>
    </source>
</reference>
<dbReference type="InterPro" id="IPR006260">
    <property type="entry name" value="TonB/TolA_C"/>
</dbReference>